<keyword evidence="4" id="KW-0539">Nucleus</keyword>
<feature type="compositionally biased region" description="Acidic residues" evidence="5">
    <location>
        <begin position="18"/>
        <end position="39"/>
    </location>
</feature>
<dbReference type="InterPro" id="IPR009287">
    <property type="entry name" value="Spt4"/>
</dbReference>
<dbReference type="SMART" id="SM01389">
    <property type="entry name" value="Spt4"/>
    <property type="match status" value="1"/>
</dbReference>
<dbReference type="GO" id="GO:0032044">
    <property type="term" value="C:DSIF complex"/>
    <property type="evidence" value="ECO:0007669"/>
    <property type="project" value="TreeGrafter"/>
</dbReference>
<dbReference type="Pfam" id="PF06093">
    <property type="entry name" value="Spt4"/>
    <property type="match status" value="1"/>
</dbReference>
<dbReference type="GO" id="GO:0008270">
    <property type="term" value="F:zinc ion binding"/>
    <property type="evidence" value="ECO:0007669"/>
    <property type="project" value="InterPro"/>
</dbReference>
<evidence type="ECO:0000256" key="2">
    <source>
        <dbReference type="ARBA" id="ARBA00010464"/>
    </source>
</evidence>
<sequence>MPKKTRKVGADGKLISEEQAEAEAEAQDEFKEEDLSDDEEARRRRRRRGPAVPEKPKLISTEFVPNSMKHLRACVFCKLVLNQEKWRRYETCPNCQDSRGLKDTTDQFESLISLVLPRQSWVAECQAMKTLIPGVYAMAVQQEHFDFTQRKGAGEAGEDYDDEDDEDDLDGFIVKDTRKAGFPRAK</sequence>
<feature type="region of interest" description="Disordered" evidence="5">
    <location>
        <begin position="151"/>
        <end position="174"/>
    </location>
</feature>
<comment type="caution">
    <text evidence="7">The sequence shown here is derived from an EMBL/GenBank/DDBJ whole genome shotgun (WGS) entry which is preliminary data.</text>
</comment>
<dbReference type="GO" id="GO:0000993">
    <property type="term" value="F:RNA polymerase II complex binding"/>
    <property type="evidence" value="ECO:0007669"/>
    <property type="project" value="TreeGrafter"/>
</dbReference>
<dbReference type="InterPro" id="IPR029040">
    <property type="entry name" value="RPABC4/Spt4"/>
</dbReference>
<gene>
    <name evidence="7" type="ORF">FGO68_gene11734</name>
</gene>
<keyword evidence="8" id="KW-1185">Reference proteome</keyword>
<dbReference type="GO" id="GO:0006355">
    <property type="term" value="P:regulation of DNA-templated transcription"/>
    <property type="evidence" value="ECO:0007669"/>
    <property type="project" value="InterPro"/>
</dbReference>
<comment type="subcellular location">
    <subcellularLocation>
        <location evidence="1">Nucleus</location>
    </subcellularLocation>
</comment>
<dbReference type="Gene3D" id="3.30.40.210">
    <property type="match status" value="1"/>
</dbReference>
<protein>
    <recommendedName>
        <fullName evidence="6">Spt4/RpoE2 zinc finger domain-containing protein</fullName>
    </recommendedName>
</protein>
<dbReference type="PANTHER" id="PTHR12882:SF1">
    <property type="entry name" value="TRANSCRIPTION ELONGATION FACTOR SPT4"/>
    <property type="match status" value="1"/>
</dbReference>
<proteinExistence type="inferred from homology"/>
<evidence type="ECO:0000313" key="7">
    <source>
        <dbReference type="EMBL" id="TNV75513.1"/>
    </source>
</evidence>
<feature type="region of interest" description="Disordered" evidence="5">
    <location>
        <begin position="1"/>
        <end position="53"/>
    </location>
</feature>
<evidence type="ECO:0000259" key="6">
    <source>
        <dbReference type="SMART" id="SM01389"/>
    </source>
</evidence>
<dbReference type="OrthoDB" id="248751at2759"/>
<evidence type="ECO:0000256" key="3">
    <source>
        <dbReference type="ARBA" id="ARBA00023163"/>
    </source>
</evidence>
<dbReference type="PANTHER" id="PTHR12882">
    <property type="entry name" value="SUPPRESSOR OF TY 4"/>
    <property type="match status" value="1"/>
</dbReference>
<dbReference type="GO" id="GO:0140673">
    <property type="term" value="P:transcription elongation-coupled chromatin remodeling"/>
    <property type="evidence" value="ECO:0007669"/>
    <property type="project" value="InterPro"/>
</dbReference>
<dbReference type="EMBL" id="RRYP01015401">
    <property type="protein sequence ID" value="TNV75513.1"/>
    <property type="molecule type" value="Genomic_DNA"/>
</dbReference>
<dbReference type="SUPFAM" id="SSF63393">
    <property type="entry name" value="RNA polymerase subunits"/>
    <property type="match status" value="1"/>
</dbReference>
<dbReference type="InterPro" id="IPR022800">
    <property type="entry name" value="Spt4/RpoE2_Znf"/>
</dbReference>
<evidence type="ECO:0000313" key="8">
    <source>
        <dbReference type="Proteomes" id="UP000785679"/>
    </source>
</evidence>
<feature type="domain" description="Spt4/RpoE2 zinc finger" evidence="6">
    <location>
        <begin position="71"/>
        <end position="141"/>
    </location>
</feature>
<evidence type="ECO:0000256" key="4">
    <source>
        <dbReference type="ARBA" id="ARBA00023242"/>
    </source>
</evidence>
<dbReference type="AlphaFoldDB" id="A0A8J8SZ14"/>
<dbReference type="InterPro" id="IPR038510">
    <property type="entry name" value="Spt4_sf"/>
</dbReference>
<accession>A0A8J8SZ14</accession>
<reference evidence="7" key="1">
    <citation type="submission" date="2019-06" db="EMBL/GenBank/DDBJ databases">
        <authorList>
            <person name="Zheng W."/>
        </authorList>
    </citation>
    <scope>NUCLEOTIDE SEQUENCE</scope>
    <source>
        <strain evidence="7">QDHG01</strain>
    </source>
</reference>
<evidence type="ECO:0000256" key="5">
    <source>
        <dbReference type="SAM" id="MobiDB-lite"/>
    </source>
</evidence>
<comment type="similarity">
    <text evidence="2">Belongs to the SPT4 family.</text>
</comment>
<dbReference type="Proteomes" id="UP000785679">
    <property type="component" value="Unassembled WGS sequence"/>
</dbReference>
<keyword evidence="3" id="KW-0804">Transcription</keyword>
<evidence type="ECO:0000256" key="1">
    <source>
        <dbReference type="ARBA" id="ARBA00004123"/>
    </source>
</evidence>
<name>A0A8J8SZ14_HALGN</name>
<organism evidence="7 8">
    <name type="scientific">Halteria grandinella</name>
    <dbReference type="NCBI Taxonomy" id="5974"/>
    <lineage>
        <taxon>Eukaryota</taxon>
        <taxon>Sar</taxon>
        <taxon>Alveolata</taxon>
        <taxon>Ciliophora</taxon>
        <taxon>Intramacronucleata</taxon>
        <taxon>Spirotrichea</taxon>
        <taxon>Stichotrichia</taxon>
        <taxon>Sporadotrichida</taxon>
        <taxon>Halteriidae</taxon>
        <taxon>Halteria</taxon>
    </lineage>
</organism>
<feature type="compositionally biased region" description="Acidic residues" evidence="5">
    <location>
        <begin position="156"/>
        <end position="170"/>
    </location>
</feature>